<dbReference type="EMBL" id="QGKL01000042">
    <property type="protein sequence ID" value="PWQ93718.1"/>
    <property type="molecule type" value="Genomic_DNA"/>
</dbReference>
<protein>
    <submittedName>
        <fullName evidence="10">ABC transporter permease</fullName>
    </submittedName>
</protein>
<dbReference type="GO" id="GO:0055085">
    <property type="term" value="P:transmembrane transport"/>
    <property type="evidence" value="ECO:0007669"/>
    <property type="project" value="InterPro"/>
</dbReference>
<dbReference type="PROSITE" id="PS50928">
    <property type="entry name" value="ABC_TM1"/>
    <property type="match status" value="1"/>
</dbReference>
<evidence type="ECO:0000256" key="3">
    <source>
        <dbReference type="ARBA" id="ARBA00022475"/>
    </source>
</evidence>
<dbReference type="GO" id="GO:0005886">
    <property type="term" value="C:plasma membrane"/>
    <property type="evidence" value="ECO:0007669"/>
    <property type="project" value="UniProtKB-SubCell"/>
</dbReference>
<keyword evidence="5 8" id="KW-1133">Transmembrane helix</keyword>
<evidence type="ECO:0000256" key="5">
    <source>
        <dbReference type="ARBA" id="ARBA00022989"/>
    </source>
</evidence>
<evidence type="ECO:0000256" key="8">
    <source>
        <dbReference type="RuleBase" id="RU363032"/>
    </source>
</evidence>
<evidence type="ECO:0000313" key="10">
    <source>
        <dbReference type="EMBL" id="PWQ93718.1"/>
    </source>
</evidence>
<feature type="transmembrane region" description="Helical" evidence="8">
    <location>
        <begin position="9"/>
        <end position="29"/>
    </location>
</feature>
<evidence type="ECO:0000259" key="9">
    <source>
        <dbReference type="PROSITE" id="PS50928"/>
    </source>
</evidence>
<sequence>MLLYILRRCLISIPTLIIISIISFILIQLPPGDFVDAYISERLIIDGSITDVDALRASIQAELDISDNMAVNYFKWISGFPSGDFGYSFQHQKPVSDLIWGKLGLTFLITFVTLIFTLTTAFFTGILSAMKPYTLFDYVVSFLGFLGLAIPNFLLALLLMYLSLNWFGSPFSGLFSPEYINAPWSMDKLYDALKHIWIPVIVVGTAGTASQIRIMRATMMDELHKPYVDTARSKGLPTYKVILKYPVRHAITPLASTIGWQLPELVSGSAIVAIVLSLPTTGPYLLEALRGQDMYLAGTFLMMLAILTIIGTLLSDIILALLDPRIRLS</sequence>
<accession>A0A317C556</accession>
<name>A0A317C556_9GAMM</name>
<keyword evidence="6 8" id="KW-0472">Membrane</keyword>
<dbReference type="Pfam" id="PF00528">
    <property type="entry name" value="BPD_transp_1"/>
    <property type="match status" value="1"/>
</dbReference>
<feature type="transmembrane region" description="Helical" evidence="8">
    <location>
        <begin position="265"/>
        <end position="286"/>
    </location>
</feature>
<evidence type="ECO:0000256" key="7">
    <source>
        <dbReference type="ARBA" id="ARBA00024202"/>
    </source>
</evidence>
<keyword evidence="4 8" id="KW-0812">Transmembrane</keyword>
<evidence type="ECO:0000256" key="1">
    <source>
        <dbReference type="ARBA" id="ARBA00004651"/>
    </source>
</evidence>
<evidence type="ECO:0000313" key="11">
    <source>
        <dbReference type="Proteomes" id="UP000245506"/>
    </source>
</evidence>
<dbReference type="InterPro" id="IPR035906">
    <property type="entry name" value="MetI-like_sf"/>
</dbReference>
<comment type="similarity">
    <text evidence="7">Belongs to the binding-protein-dependent transport system permease family. OppBC subfamily.</text>
</comment>
<dbReference type="Gene3D" id="1.10.3720.10">
    <property type="entry name" value="MetI-like"/>
    <property type="match status" value="1"/>
</dbReference>
<keyword evidence="2 8" id="KW-0813">Transport</keyword>
<comment type="caution">
    <text evidence="10">The sequence shown here is derived from an EMBL/GenBank/DDBJ whole genome shotgun (WGS) entry which is preliminary data.</text>
</comment>
<evidence type="ECO:0000256" key="6">
    <source>
        <dbReference type="ARBA" id="ARBA00023136"/>
    </source>
</evidence>
<dbReference type="PANTHER" id="PTHR43163:SF6">
    <property type="entry name" value="DIPEPTIDE TRANSPORT SYSTEM PERMEASE PROTEIN DPPB-RELATED"/>
    <property type="match status" value="1"/>
</dbReference>
<dbReference type="OrthoDB" id="9805855at2"/>
<feature type="transmembrane region" description="Helical" evidence="8">
    <location>
        <begin position="196"/>
        <end position="215"/>
    </location>
</feature>
<reference evidence="10 11" key="1">
    <citation type="submission" date="2018-05" db="EMBL/GenBank/DDBJ databases">
        <title>Leucothrix arctica sp. nov., isolated from Arctic seawater.</title>
        <authorList>
            <person name="Choi A."/>
            <person name="Baek K."/>
        </authorList>
    </citation>
    <scope>NUCLEOTIDE SEQUENCE [LARGE SCALE GENOMIC DNA]</scope>
    <source>
        <strain evidence="10 11">IMCC9719</strain>
    </source>
</reference>
<feature type="domain" description="ABC transmembrane type-1" evidence="9">
    <location>
        <begin position="103"/>
        <end position="319"/>
    </location>
</feature>
<keyword evidence="11" id="KW-1185">Reference proteome</keyword>
<evidence type="ECO:0000256" key="4">
    <source>
        <dbReference type="ARBA" id="ARBA00022692"/>
    </source>
</evidence>
<dbReference type="RefSeq" id="WP_109825808.1">
    <property type="nucleotide sequence ID" value="NZ_QGKL01000042.1"/>
</dbReference>
<dbReference type="AlphaFoldDB" id="A0A317C556"/>
<dbReference type="InterPro" id="IPR000515">
    <property type="entry name" value="MetI-like"/>
</dbReference>
<dbReference type="PANTHER" id="PTHR43163">
    <property type="entry name" value="DIPEPTIDE TRANSPORT SYSTEM PERMEASE PROTEIN DPPB-RELATED"/>
    <property type="match status" value="1"/>
</dbReference>
<dbReference type="Proteomes" id="UP000245506">
    <property type="component" value="Unassembled WGS sequence"/>
</dbReference>
<comment type="subcellular location">
    <subcellularLocation>
        <location evidence="1 8">Cell membrane</location>
        <topology evidence="1 8">Multi-pass membrane protein</topology>
    </subcellularLocation>
</comment>
<organism evidence="10 11">
    <name type="scientific">Leucothrix arctica</name>
    <dbReference type="NCBI Taxonomy" id="1481894"/>
    <lineage>
        <taxon>Bacteria</taxon>
        <taxon>Pseudomonadati</taxon>
        <taxon>Pseudomonadota</taxon>
        <taxon>Gammaproteobacteria</taxon>
        <taxon>Thiotrichales</taxon>
        <taxon>Thiotrichaceae</taxon>
        <taxon>Leucothrix</taxon>
    </lineage>
</organism>
<feature type="transmembrane region" description="Helical" evidence="8">
    <location>
        <begin position="298"/>
        <end position="322"/>
    </location>
</feature>
<evidence type="ECO:0000256" key="2">
    <source>
        <dbReference type="ARBA" id="ARBA00022448"/>
    </source>
</evidence>
<dbReference type="Pfam" id="PF19300">
    <property type="entry name" value="BPD_transp_1_N"/>
    <property type="match status" value="1"/>
</dbReference>
<dbReference type="SUPFAM" id="SSF161098">
    <property type="entry name" value="MetI-like"/>
    <property type="match status" value="1"/>
</dbReference>
<feature type="transmembrane region" description="Helical" evidence="8">
    <location>
        <begin position="103"/>
        <end position="127"/>
    </location>
</feature>
<proteinExistence type="inferred from homology"/>
<dbReference type="InterPro" id="IPR045621">
    <property type="entry name" value="BPD_transp_1_N"/>
</dbReference>
<feature type="transmembrane region" description="Helical" evidence="8">
    <location>
        <begin position="139"/>
        <end position="162"/>
    </location>
</feature>
<keyword evidence="3" id="KW-1003">Cell membrane</keyword>
<gene>
    <name evidence="10" type="ORF">DKT75_19100</name>
</gene>